<sequence length="216" mass="22548">MDTEDTASDARPLKISLSLAAGLLPHSAVPHLRIAPAPQRTADQMQQTAASSGLRIQISDLPGLRDMYTAFEVCAHIHIHAAACNNKISLSDRRGMPPGRHVRTVRSSSSPALALGETGYLSPILDHTSMALVACDDAISDNGPGAGPPFFAFTVHSSQQAPASVQSVTPAVTGIGIAATAMGLAARPALIDSNIDADTDIDVDVHEHDTRHANVI</sequence>
<reference evidence="1 2" key="1">
    <citation type="submission" date="2019-02" db="EMBL/GenBank/DDBJ databases">
        <title>Genome sequencing of the rare red list fungi Dentipellis fragilis.</title>
        <authorList>
            <person name="Buettner E."/>
            <person name="Kellner H."/>
        </authorList>
    </citation>
    <scope>NUCLEOTIDE SEQUENCE [LARGE SCALE GENOMIC DNA]</scope>
    <source>
        <strain evidence="1 2">DSM 105465</strain>
    </source>
</reference>
<dbReference type="AlphaFoldDB" id="A0A4Y9XYD8"/>
<evidence type="ECO:0000313" key="1">
    <source>
        <dbReference type="EMBL" id="TFY55176.1"/>
    </source>
</evidence>
<name>A0A4Y9XYD8_9AGAM</name>
<keyword evidence="2" id="KW-1185">Reference proteome</keyword>
<accession>A0A4Y9XYD8</accession>
<comment type="caution">
    <text evidence="1">The sequence shown here is derived from an EMBL/GenBank/DDBJ whole genome shotgun (WGS) entry which is preliminary data.</text>
</comment>
<protein>
    <submittedName>
        <fullName evidence="1">Uncharacterized protein</fullName>
    </submittedName>
</protein>
<evidence type="ECO:0000313" key="2">
    <source>
        <dbReference type="Proteomes" id="UP000298327"/>
    </source>
</evidence>
<dbReference type="Proteomes" id="UP000298327">
    <property type="component" value="Unassembled WGS sequence"/>
</dbReference>
<organism evidence="1 2">
    <name type="scientific">Dentipellis fragilis</name>
    <dbReference type="NCBI Taxonomy" id="205917"/>
    <lineage>
        <taxon>Eukaryota</taxon>
        <taxon>Fungi</taxon>
        <taxon>Dikarya</taxon>
        <taxon>Basidiomycota</taxon>
        <taxon>Agaricomycotina</taxon>
        <taxon>Agaricomycetes</taxon>
        <taxon>Russulales</taxon>
        <taxon>Hericiaceae</taxon>
        <taxon>Dentipellis</taxon>
    </lineage>
</organism>
<dbReference type="EMBL" id="SEOQ01000945">
    <property type="protein sequence ID" value="TFY55176.1"/>
    <property type="molecule type" value="Genomic_DNA"/>
</dbReference>
<proteinExistence type="predicted"/>
<gene>
    <name evidence="1" type="ORF">EVG20_g9416</name>
</gene>